<proteinExistence type="predicted"/>
<protein>
    <submittedName>
        <fullName evidence="2">Uncharacterized protein</fullName>
    </submittedName>
</protein>
<sequence length="64" mass="7562">MKEQSQVEKGDTAQIPLDYRTDGEVRISIREKIAKGVPLDKREEQIRDHDREEAREDLKNTYPH</sequence>
<dbReference type="Proteomes" id="UP000033998">
    <property type="component" value="Unassembled WGS sequence"/>
</dbReference>
<evidence type="ECO:0000256" key="1">
    <source>
        <dbReference type="SAM" id="MobiDB-lite"/>
    </source>
</evidence>
<dbReference type="EMBL" id="LBWE01000005">
    <property type="protein sequence ID" value="KKR01814.1"/>
    <property type="molecule type" value="Genomic_DNA"/>
</dbReference>
<reference evidence="2 3" key="1">
    <citation type="journal article" date="2015" name="Nature">
        <title>rRNA introns, odd ribosomes, and small enigmatic genomes across a large radiation of phyla.</title>
        <authorList>
            <person name="Brown C.T."/>
            <person name="Hug L.A."/>
            <person name="Thomas B.C."/>
            <person name="Sharon I."/>
            <person name="Castelle C.J."/>
            <person name="Singh A."/>
            <person name="Wilkins M.J."/>
            <person name="Williams K.H."/>
            <person name="Banfield J.F."/>
        </authorList>
    </citation>
    <scope>NUCLEOTIDE SEQUENCE [LARGE SCALE GENOMIC DNA]</scope>
</reference>
<evidence type="ECO:0000313" key="3">
    <source>
        <dbReference type="Proteomes" id="UP000033998"/>
    </source>
</evidence>
<feature type="region of interest" description="Disordered" evidence="1">
    <location>
        <begin position="37"/>
        <end position="64"/>
    </location>
</feature>
<accession>A0A837HN70</accession>
<dbReference type="AlphaFoldDB" id="A0A837HN70"/>
<organism evidence="2 3">
    <name type="scientific">Candidatus Nomurabacteria bacterium GW2011_GWD2_39_12</name>
    <dbReference type="NCBI Taxonomy" id="1618759"/>
    <lineage>
        <taxon>Bacteria</taxon>
        <taxon>Candidatus Nomuraibacteriota</taxon>
    </lineage>
</organism>
<comment type="caution">
    <text evidence="2">The sequence shown here is derived from an EMBL/GenBank/DDBJ whole genome shotgun (WGS) entry which is preliminary data.</text>
</comment>
<name>A0A837HN70_9BACT</name>
<gene>
    <name evidence="2" type="ORF">UT27_C0005G0014</name>
</gene>
<evidence type="ECO:0000313" key="2">
    <source>
        <dbReference type="EMBL" id="KKR01814.1"/>
    </source>
</evidence>